<evidence type="ECO:0000313" key="4">
    <source>
        <dbReference type="Proteomes" id="UP001501427"/>
    </source>
</evidence>
<reference evidence="2 3" key="3">
    <citation type="submission" date="2020-08" db="EMBL/GenBank/DDBJ databases">
        <title>Sequencing the genomes of 1000 actinobacteria strains.</title>
        <authorList>
            <person name="Klenk H.-P."/>
        </authorList>
    </citation>
    <scope>NUCLEOTIDE SEQUENCE [LARGE SCALE GENOMIC DNA]</scope>
    <source>
        <strain evidence="2 3">DSM 44772</strain>
    </source>
</reference>
<evidence type="ECO:0000313" key="3">
    <source>
        <dbReference type="Proteomes" id="UP000549343"/>
    </source>
</evidence>
<dbReference type="EMBL" id="JACHMV010000001">
    <property type="protein sequence ID" value="MBB4775760.1"/>
    <property type="molecule type" value="Genomic_DNA"/>
</dbReference>
<reference evidence="1" key="1">
    <citation type="journal article" date="2014" name="Int. J. Syst. Evol. Microbiol.">
        <title>Complete genome of a new Firmicutes species belonging to the dominant human colonic microbiota ('Ruminococcus bicirculans') reveals two chromosomes and a selective capacity to utilize plant glucans.</title>
        <authorList>
            <consortium name="NISC Comparative Sequencing Program"/>
            <person name="Wegmann U."/>
            <person name="Louis P."/>
            <person name="Goesmann A."/>
            <person name="Henrissat B."/>
            <person name="Duncan S.H."/>
            <person name="Flint H.J."/>
        </authorList>
    </citation>
    <scope>NUCLEOTIDE SEQUENCE</scope>
    <source>
        <strain evidence="1">JCM 10667</strain>
    </source>
</reference>
<keyword evidence="4" id="KW-1185">Reference proteome</keyword>
<dbReference type="Proteomes" id="UP001501427">
    <property type="component" value="Unassembled WGS sequence"/>
</dbReference>
<organism evidence="2 3">
    <name type="scientific">Actinomadura livida</name>
    <dbReference type="NCBI Taxonomy" id="79909"/>
    <lineage>
        <taxon>Bacteria</taxon>
        <taxon>Bacillati</taxon>
        <taxon>Actinomycetota</taxon>
        <taxon>Actinomycetes</taxon>
        <taxon>Streptosporangiales</taxon>
        <taxon>Thermomonosporaceae</taxon>
        <taxon>Actinomadura</taxon>
    </lineage>
</organism>
<dbReference type="AlphaFoldDB" id="A0A7W7MZF2"/>
<sequence length="182" mass="20032">MTELKAAASSHQPTQIPTYLTPEMAWTPLKSTDARLAHITWNQVVPLLSKPWSSGDRDEVQALTLLIEAIEGIGKGRPPEPPKTVQPARRPDLLQAAMELTETTSQDGRQRALDHAATSVEELQQLRLAVKETVSATPVGESVRLVQAWIWSAATSIGHALTEAGESTGYELRLSRYRSDHY</sequence>
<evidence type="ECO:0000313" key="2">
    <source>
        <dbReference type="EMBL" id="MBB4775760.1"/>
    </source>
</evidence>
<dbReference type="EMBL" id="BAAAHD010000069">
    <property type="protein sequence ID" value="GAA0590698.1"/>
    <property type="molecule type" value="Genomic_DNA"/>
</dbReference>
<reference evidence="4" key="2">
    <citation type="journal article" date="2019" name="Int. J. Syst. Evol. Microbiol.">
        <title>The Global Catalogue of Microorganisms (GCM) 10K type strain sequencing project: providing services to taxonomists for standard genome sequencing and annotation.</title>
        <authorList>
            <consortium name="The Broad Institute Genomics Platform"/>
            <consortium name="The Broad Institute Genome Sequencing Center for Infectious Disease"/>
            <person name="Wu L."/>
            <person name="Ma J."/>
        </authorList>
    </citation>
    <scope>NUCLEOTIDE SEQUENCE [LARGE SCALE GENOMIC DNA]</scope>
    <source>
        <strain evidence="4">JCM 10667</strain>
    </source>
</reference>
<reference evidence="1" key="4">
    <citation type="submission" date="2023-12" db="EMBL/GenBank/DDBJ databases">
        <authorList>
            <person name="Sun Q."/>
            <person name="Inoue M."/>
        </authorList>
    </citation>
    <scope>NUCLEOTIDE SEQUENCE</scope>
    <source>
        <strain evidence="1">JCM 10667</strain>
    </source>
</reference>
<evidence type="ECO:0000313" key="1">
    <source>
        <dbReference type="EMBL" id="GAA0590698.1"/>
    </source>
</evidence>
<dbReference type="RefSeq" id="WP_184885224.1">
    <property type="nucleotide sequence ID" value="NZ_BAAAHD010000069.1"/>
</dbReference>
<name>A0A7W7MZF2_9ACTN</name>
<comment type="caution">
    <text evidence="2">The sequence shown here is derived from an EMBL/GenBank/DDBJ whole genome shotgun (WGS) entry which is preliminary data.</text>
</comment>
<gene>
    <name evidence="2" type="ORF">F4557_004178</name>
    <name evidence="1" type="ORF">GCM10009546_61430</name>
</gene>
<proteinExistence type="predicted"/>
<dbReference type="Proteomes" id="UP000549343">
    <property type="component" value="Unassembled WGS sequence"/>
</dbReference>
<accession>A0A7W7MZF2</accession>
<protein>
    <submittedName>
        <fullName evidence="2">Uncharacterized protein</fullName>
    </submittedName>
</protein>